<dbReference type="GO" id="GO:0030332">
    <property type="term" value="F:cyclin binding"/>
    <property type="evidence" value="ECO:0007669"/>
    <property type="project" value="TreeGrafter"/>
</dbReference>
<proteinExistence type="inferred from homology"/>
<evidence type="ECO:0000256" key="11">
    <source>
        <dbReference type="PIRSR" id="PIRSR601310-3"/>
    </source>
</evidence>
<dbReference type="PROSITE" id="PS51084">
    <property type="entry name" value="HIT_2"/>
    <property type="match status" value="1"/>
</dbReference>
<dbReference type="InterPro" id="IPR000719">
    <property type="entry name" value="Prot_kinase_dom"/>
</dbReference>
<dbReference type="PROSITE" id="PS00107">
    <property type="entry name" value="PROTEIN_KINASE_ATP"/>
    <property type="match status" value="1"/>
</dbReference>
<dbReference type="GO" id="GO:0000307">
    <property type="term" value="C:cyclin-dependent protein kinase holoenzyme complex"/>
    <property type="evidence" value="ECO:0007669"/>
    <property type="project" value="TreeGrafter"/>
</dbReference>
<dbReference type="GO" id="GO:0000082">
    <property type="term" value="P:G1/S transition of mitotic cell cycle"/>
    <property type="evidence" value="ECO:0007669"/>
    <property type="project" value="TreeGrafter"/>
</dbReference>
<comment type="caution">
    <text evidence="17">The sequence shown here is derived from an EMBL/GenBank/DDBJ whole genome shotgun (WGS) entry which is preliminary data.</text>
</comment>
<dbReference type="InterPro" id="IPR017441">
    <property type="entry name" value="Protein_kinase_ATP_BS"/>
</dbReference>
<comment type="similarity">
    <text evidence="1">Belongs to the protein kinase superfamily. CMGC Ser/Thr protein kinase family. CDC2/CDKX subfamily.</text>
</comment>
<evidence type="ECO:0000313" key="17">
    <source>
        <dbReference type="EMBL" id="TGZ46082.1"/>
    </source>
</evidence>
<dbReference type="GO" id="GO:0005737">
    <property type="term" value="C:cytoplasm"/>
    <property type="evidence" value="ECO:0007669"/>
    <property type="project" value="TreeGrafter"/>
</dbReference>
<dbReference type="PRINTS" id="PR00332">
    <property type="entry name" value="HISTRIAD"/>
</dbReference>
<feature type="binding site" evidence="13">
    <location>
        <position position="201"/>
    </location>
    <ligand>
        <name>ATP</name>
        <dbReference type="ChEBI" id="CHEBI:30616"/>
    </ligand>
</feature>
<dbReference type="InterPro" id="IPR011146">
    <property type="entry name" value="HIT-like"/>
</dbReference>
<dbReference type="SUPFAM" id="SSF56112">
    <property type="entry name" value="Protein kinase-like (PK-like)"/>
    <property type="match status" value="1"/>
</dbReference>
<dbReference type="Proteomes" id="UP000310200">
    <property type="component" value="Unassembled WGS sequence"/>
</dbReference>
<dbReference type="FunFam" id="1.10.510.10:FF:000624">
    <property type="entry name" value="Mitogen-activated protein kinase"/>
    <property type="match status" value="1"/>
</dbReference>
<dbReference type="InterPro" id="IPR008271">
    <property type="entry name" value="Ser/Thr_kinase_AS"/>
</dbReference>
<gene>
    <name evidence="17" type="ORF">DBV15_09891</name>
</gene>
<organism evidence="17 18">
    <name type="scientific">Temnothorax longispinosus</name>
    <dbReference type="NCBI Taxonomy" id="300112"/>
    <lineage>
        <taxon>Eukaryota</taxon>
        <taxon>Metazoa</taxon>
        <taxon>Ecdysozoa</taxon>
        <taxon>Arthropoda</taxon>
        <taxon>Hexapoda</taxon>
        <taxon>Insecta</taxon>
        <taxon>Pterygota</taxon>
        <taxon>Neoptera</taxon>
        <taxon>Endopterygota</taxon>
        <taxon>Hymenoptera</taxon>
        <taxon>Apocrita</taxon>
        <taxon>Aculeata</taxon>
        <taxon>Formicoidea</taxon>
        <taxon>Formicidae</taxon>
        <taxon>Myrmicinae</taxon>
        <taxon>Temnothorax</taxon>
    </lineage>
</organism>
<dbReference type="CDD" id="cd01276">
    <property type="entry name" value="PKCI_related"/>
    <property type="match status" value="1"/>
</dbReference>
<feature type="domain" description="HIT" evidence="16">
    <location>
        <begin position="561"/>
        <end position="669"/>
    </location>
</feature>
<dbReference type="SUPFAM" id="SSF54197">
    <property type="entry name" value="HIT-like"/>
    <property type="match status" value="1"/>
</dbReference>
<name>A0A4S2K9Q0_9HYME</name>
<evidence type="ECO:0000256" key="13">
    <source>
        <dbReference type="PROSITE-ProRule" id="PRU10141"/>
    </source>
</evidence>
<dbReference type="Gene3D" id="1.10.510.10">
    <property type="entry name" value="Transferase(Phosphotransferase) domain 1"/>
    <property type="match status" value="1"/>
</dbReference>
<comment type="catalytic activity">
    <reaction evidence="9">
        <text>L-seryl-[protein] + ATP = O-phospho-L-seryl-[protein] + ADP + H(+)</text>
        <dbReference type="Rhea" id="RHEA:17989"/>
        <dbReference type="Rhea" id="RHEA-COMP:9863"/>
        <dbReference type="Rhea" id="RHEA-COMP:11604"/>
        <dbReference type="ChEBI" id="CHEBI:15378"/>
        <dbReference type="ChEBI" id="CHEBI:29999"/>
        <dbReference type="ChEBI" id="CHEBI:30616"/>
        <dbReference type="ChEBI" id="CHEBI:83421"/>
        <dbReference type="ChEBI" id="CHEBI:456216"/>
        <dbReference type="EC" id="2.7.11.22"/>
    </reaction>
</comment>
<dbReference type="PANTHER" id="PTHR24056">
    <property type="entry name" value="CELL DIVISION PROTEIN KINASE"/>
    <property type="match status" value="1"/>
</dbReference>
<comment type="catalytic activity">
    <reaction evidence="8">
        <text>L-threonyl-[protein] + ATP = O-phospho-L-threonyl-[protein] + ADP + H(+)</text>
        <dbReference type="Rhea" id="RHEA:46608"/>
        <dbReference type="Rhea" id="RHEA-COMP:11060"/>
        <dbReference type="Rhea" id="RHEA-COMP:11605"/>
        <dbReference type="ChEBI" id="CHEBI:15378"/>
        <dbReference type="ChEBI" id="CHEBI:30013"/>
        <dbReference type="ChEBI" id="CHEBI:30616"/>
        <dbReference type="ChEBI" id="CHEBI:61977"/>
        <dbReference type="ChEBI" id="CHEBI:456216"/>
        <dbReference type="EC" id="2.7.11.22"/>
    </reaction>
</comment>
<evidence type="ECO:0000256" key="3">
    <source>
        <dbReference type="ARBA" id="ARBA00022527"/>
    </source>
</evidence>
<dbReference type="InterPro" id="IPR050108">
    <property type="entry name" value="CDK"/>
</dbReference>
<dbReference type="Pfam" id="PF01230">
    <property type="entry name" value="HIT"/>
    <property type="match status" value="1"/>
</dbReference>
<dbReference type="InterPro" id="IPR011009">
    <property type="entry name" value="Kinase-like_dom_sf"/>
</dbReference>
<dbReference type="FunFam" id="3.30.200.20:FF:000124">
    <property type="entry name" value="Cyclin-dependent kinase 4"/>
    <property type="match status" value="1"/>
</dbReference>
<evidence type="ECO:0000256" key="6">
    <source>
        <dbReference type="ARBA" id="ARBA00022777"/>
    </source>
</evidence>
<protein>
    <recommendedName>
        <fullName evidence="2">cyclin-dependent kinase</fullName>
        <ecNumber evidence="2">2.7.11.22</ecNumber>
    </recommendedName>
</protein>
<dbReference type="STRING" id="300112.A0A4S2K9Q0"/>
<dbReference type="PANTHER" id="PTHR24056:SF472">
    <property type="entry name" value="CYCLIN-DEPENDENT KINASE 4, ISOFORM A"/>
    <property type="match status" value="1"/>
</dbReference>
<dbReference type="EMBL" id="QBLH01002956">
    <property type="protein sequence ID" value="TGZ46082.1"/>
    <property type="molecule type" value="Genomic_DNA"/>
</dbReference>
<evidence type="ECO:0000256" key="8">
    <source>
        <dbReference type="ARBA" id="ARBA00047811"/>
    </source>
</evidence>
<accession>A0A4S2K9Q0</accession>
<evidence type="ECO:0000259" key="16">
    <source>
        <dbReference type="PROSITE" id="PS51084"/>
    </source>
</evidence>
<keyword evidence="17" id="KW-0131">Cell cycle</keyword>
<evidence type="ECO:0000256" key="5">
    <source>
        <dbReference type="ARBA" id="ARBA00022741"/>
    </source>
</evidence>
<dbReference type="GO" id="GO:0051301">
    <property type="term" value="P:cell division"/>
    <property type="evidence" value="ECO:0007669"/>
    <property type="project" value="UniProtKB-KW"/>
</dbReference>
<evidence type="ECO:0000256" key="9">
    <source>
        <dbReference type="ARBA" id="ARBA00048367"/>
    </source>
</evidence>
<dbReference type="GO" id="GO:0007165">
    <property type="term" value="P:signal transduction"/>
    <property type="evidence" value="ECO:0007669"/>
    <property type="project" value="TreeGrafter"/>
</dbReference>
<feature type="short sequence motif" description="Histidine triad motif" evidence="11 12">
    <location>
        <begin position="653"/>
        <end position="657"/>
    </location>
</feature>
<evidence type="ECO:0000313" key="18">
    <source>
        <dbReference type="Proteomes" id="UP000310200"/>
    </source>
</evidence>
<keyword evidence="5 13" id="KW-0547">Nucleotide-binding</keyword>
<feature type="region of interest" description="Disordered" evidence="14">
    <location>
        <begin position="1"/>
        <end position="131"/>
    </location>
</feature>
<dbReference type="GO" id="GO:0010389">
    <property type="term" value="P:regulation of G2/M transition of mitotic cell cycle"/>
    <property type="evidence" value="ECO:0007669"/>
    <property type="project" value="TreeGrafter"/>
</dbReference>
<dbReference type="InterPro" id="IPR036265">
    <property type="entry name" value="HIT-like_sf"/>
</dbReference>
<dbReference type="PROSITE" id="PS00108">
    <property type="entry name" value="PROTEIN_KINASE_ST"/>
    <property type="match status" value="1"/>
</dbReference>
<dbReference type="GO" id="GO:0005634">
    <property type="term" value="C:nucleus"/>
    <property type="evidence" value="ECO:0007669"/>
    <property type="project" value="TreeGrafter"/>
</dbReference>
<keyword evidence="18" id="KW-1185">Reference proteome</keyword>
<feature type="compositionally biased region" description="Basic and acidic residues" evidence="14">
    <location>
        <begin position="72"/>
        <end position="82"/>
    </location>
</feature>
<keyword evidence="17" id="KW-0132">Cell division</keyword>
<evidence type="ECO:0000256" key="14">
    <source>
        <dbReference type="SAM" id="MobiDB-lite"/>
    </source>
</evidence>
<dbReference type="PROSITE" id="PS00892">
    <property type="entry name" value="HIT_1"/>
    <property type="match status" value="1"/>
</dbReference>
<keyword evidence="7 13" id="KW-0067">ATP-binding</keyword>
<dbReference type="SMART" id="SM00220">
    <property type="entry name" value="S_TKc"/>
    <property type="match status" value="1"/>
</dbReference>
<dbReference type="InterPro" id="IPR001310">
    <property type="entry name" value="Histidine_triad_HIT"/>
</dbReference>
<dbReference type="PROSITE" id="PS50011">
    <property type="entry name" value="PROTEIN_KINASE_DOM"/>
    <property type="match status" value="1"/>
</dbReference>
<dbReference type="InterPro" id="IPR019808">
    <property type="entry name" value="Histidine_triad_CS"/>
</dbReference>
<keyword evidence="3" id="KW-0723">Serine/threonine-protein kinase</keyword>
<dbReference type="Pfam" id="PF00069">
    <property type="entry name" value="Pkinase"/>
    <property type="match status" value="1"/>
</dbReference>
<dbReference type="Gene3D" id="3.30.200.20">
    <property type="entry name" value="Phosphorylase Kinase, domain 1"/>
    <property type="match status" value="1"/>
</dbReference>
<dbReference type="AlphaFoldDB" id="A0A4S2K9Q0"/>
<keyword evidence="6 17" id="KW-0418">Kinase</keyword>
<evidence type="ECO:0000256" key="2">
    <source>
        <dbReference type="ARBA" id="ARBA00012425"/>
    </source>
</evidence>
<dbReference type="GO" id="GO:0010468">
    <property type="term" value="P:regulation of gene expression"/>
    <property type="evidence" value="ECO:0007669"/>
    <property type="project" value="TreeGrafter"/>
</dbReference>
<dbReference type="GO" id="GO:0004693">
    <property type="term" value="F:cyclin-dependent protein serine/threonine kinase activity"/>
    <property type="evidence" value="ECO:0007669"/>
    <property type="project" value="UniProtKB-EC"/>
</dbReference>
<dbReference type="Gene3D" id="3.30.428.10">
    <property type="entry name" value="HIT-like"/>
    <property type="match status" value="1"/>
</dbReference>
<feature type="active site" description="Tele-AMP-histidine intermediate" evidence="10">
    <location>
        <position position="655"/>
    </location>
</feature>
<evidence type="ECO:0000256" key="1">
    <source>
        <dbReference type="ARBA" id="ARBA00006485"/>
    </source>
</evidence>
<evidence type="ECO:0000259" key="15">
    <source>
        <dbReference type="PROSITE" id="PS50011"/>
    </source>
</evidence>
<evidence type="ECO:0000256" key="10">
    <source>
        <dbReference type="PIRSR" id="PIRSR601310-1"/>
    </source>
</evidence>
<evidence type="ECO:0000256" key="7">
    <source>
        <dbReference type="ARBA" id="ARBA00022840"/>
    </source>
</evidence>
<dbReference type="EC" id="2.7.11.22" evidence="2"/>
<dbReference type="FunFam" id="3.30.428.10:FF:000005">
    <property type="entry name" value="Histidine triad nucleotide-binding protein 1"/>
    <property type="match status" value="1"/>
</dbReference>
<keyword evidence="4" id="KW-0808">Transferase</keyword>
<dbReference type="CDD" id="cd07838">
    <property type="entry name" value="STKc_CDK4_6_like"/>
    <property type="match status" value="1"/>
</dbReference>
<reference evidence="17 18" key="1">
    <citation type="journal article" date="2019" name="Philos. Trans. R. Soc. Lond., B, Biol. Sci.">
        <title>Ant behaviour and brain gene expression of defending hosts depend on the ecological success of the intruding social parasite.</title>
        <authorList>
            <person name="Kaur R."/>
            <person name="Stoldt M."/>
            <person name="Jongepier E."/>
            <person name="Feldmeyer B."/>
            <person name="Menzel F."/>
            <person name="Bornberg-Bauer E."/>
            <person name="Foitzik S."/>
        </authorList>
    </citation>
    <scope>NUCLEOTIDE SEQUENCE [LARGE SCALE GENOMIC DNA]</scope>
    <source>
        <tissue evidence="17">Whole body</tissue>
    </source>
</reference>
<sequence length="669" mass="74110">MGRRSRDVVMAGRSRRSSTELEPDLSAPTAPKRPKQSETSSESSGEEHLTEVESTEAPPTTSEISLQAEVVLVREGDKRLSDVTEEQAGTSKQSVLIGETSPPESTETDLPERESETAPIPSTSREEPEEQLGTLKSIVMKYSDQGELSGPSGKRSEETTIQSFLLREHASYEDLSLIGNGAYGTVYKAKDKTSGQIVALKKVRIPLTEDGLPMSTLREIAALKSLERYEHPHIVRLLDVCQGDYLDLPSGDGERSERLDRGLTLWLVFEHVERDLASYIAQHRNSSPRSGIPPYLVRQMLKEILCGVEFLHSHRIIHRDLKPQNLLVTREGRIKIADFGLAKTYDFEMRLTSVVVTQWYRAPEVLLGCSYATPVDVWSVGCILAELCKLEPLFPGTSEGDQLDRIFQVLGTPSQQAWPENVSLSWTAFPYRQPRPLGAIIPDLSEHGLDLIRNMLMFDPHSRITAAQAVRHRYFSEEGDSGLHRNVNAKLTIRTLLTVVVATAIFDMRLLSNVIANACKHLTVGGNLQVCTAGTAGSASYRKMATEVEKAQAAAPEGDTIFGKIIRKEIPCNFIYEDSQCVAFDDVSPQAPVHFLVIPRKPIPQLSKAQDEDEPLLGHLMNVAQKVAKQKGLTNGFRLVVNDGKHGAQSVYHLHLHVLGGRQLQWPPG</sequence>
<feature type="domain" description="Protein kinase" evidence="15">
    <location>
        <begin position="172"/>
        <end position="475"/>
    </location>
</feature>
<evidence type="ECO:0000256" key="4">
    <source>
        <dbReference type="ARBA" id="ARBA00022679"/>
    </source>
</evidence>
<evidence type="ECO:0000256" key="12">
    <source>
        <dbReference type="PROSITE-ProRule" id="PRU00464"/>
    </source>
</evidence>
<dbReference type="GO" id="GO:0005524">
    <property type="term" value="F:ATP binding"/>
    <property type="evidence" value="ECO:0007669"/>
    <property type="project" value="UniProtKB-UniRule"/>
</dbReference>